<evidence type="ECO:0000313" key="2">
    <source>
        <dbReference type="EMBL" id="QPL54458.1"/>
    </source>
</evidence>
<organism evidence="2 3">
    <name type="scientific">Vibrio navarrensis</name>
    <dbReference type="NCBI Taxonomy" id="29495"/>
    <lineage>
        <taxon>Bacteria</taxon>
        <taxon>Pseudomonadati</taxon>
        <taxon>Pseudomonadota</taxon>
        <taxon>Gammaproteobacteria</taxon>
        <taxon>Vibrionales</taxon>
        <taxon>Vibrionaceae</taxon>
        <taxon>Vibrio</taxon>
    </lineage>
</organism>
<dbReference type="Proteomes" id="UP000594435">
    <property type="component" value="Chromosome 1"/>
</dbReference>
<name>A0AAJ4LV43_9VIBR</name>
<feature type="domain" description="Conserved hypothetical protein CHP03032" evidence="1">
    <location>
        <begin position="29"/>
        <end position="357"/>
    </location>
</feature>
<protein>
    <submittedName>
        <fullName evidence="2">TIGR03032 family protein</fullName>
    </submittedName>
</protein>
<dbReference type="NCBIfam" id="TIGR03032">
    <property type="entry name" value="TIGR03032 family protein"/>
    <property type="match status" value="1"/>
</dbReference>
<proteinExistence type="predicted"/>
<evidence type="ECO:0000313" key="3">
    <source>
        <dbReference type="Proteomes" id="UP000594435"/>
    </source>
</evidence>
<dbReference type="EMBL" id="CP065217">
    <property type="protein sequence ID" value="QPL54458.1"/>
    <property type="molecule type" value="Genomic_DNA"/>
</dbReference>
<dbReference type="InterPro" id="IPR017481">
    <property type="entry name" value="CHP03032"/>
</dbReference>
<reference evidence="2 3" key="1">
    <citation type="submission" date="2020-11" db="EMBL/GenBank/DDBJ databases">
        <title>Complete and Circularized Genome Assembly of a human isolate of Vibrio navarrensis biotype pommerensis with MiSeq and MinION Sequence Data.</title>
        <authorList>
            <person name="Schwartz K."/>
            <person name="Borowiak M."/>
            <person name="Deneke C."/>
            <person name="Balau V."/>
            <person name="Metelmann C."/>
            <person name="Strauch E."/>
        </authorList>
    </citation>
    <scope>NUCLEOTIDE SEQUENCE [LARGE SCALE GENOMIC DNA]</scope>
    <source>
        <strain evidence="2 3">20-VB00237</strain>
    </source>
</reference>
<gene>
    <name evidence="2" type="ORF">I3X05_04805</name>
</gene>
<dbReference type="AlphaFoldDB" id="A0AAJ4LV43"/>
<dbReference type="RefSeq" id="WP_193167260.1">
    <property type="nucleotide sequence ID" value="NZ_CP065217.1"/>
</dbReference>
<accession>A0AAJ4LV43</accession>
<dbReference type="Pfam" id="PF16261">
    <property type="entry name" value="DUF4915"/>
    <property type="match status" value="1"/>
</dbReference>
<sequence>MAENREYQSDAQISDSEEAKEFEVTYCERFAPLLQALNSSLIVSSYSANSLLLLSSSDGENIHVSSVYVPRLLGIAINPEQNKLTFAAYGQLLHYQRLENPHQHKVLETLNKEKDVFFVPCSSTVTGFLNTHDMAYTEQGLVFVNSSFSCIATTHPERSFKPLWQPPFISELTPEDRCHLNGMAVVNGQPEFVSCFTSSDAAYSWKSELSHQGVIIRTADNLILCDGLSLPHSPRFHQGKLYFCESGAGRLWCIENPYAASKDELNITCVGEYPGFTRGLKCVGDLALMGLSRLRPAKDGSKRNTDMPILQKQEETWGGIVAVDLRSGEMVARMQFSEEVAQIYDVDLLAESVNPHIFAWDAEEVSEVYLF</sequence>
<dbReference type="SUPFAM" id="SSF63825">
    <property type="entry name" value="YWTD domain"/>
    <property type="match status" value="1"/>
</dbReference>
<evidence type="ECO:0000259" key="1">
    <source>
        <dbReference type="Pfam" id="PF16261"/>
    </source>
</evidence>